<accession>A0A914C2Q9</accession>
<keyword evidence="1" id="KW-1133">Transmembrane helix</keyword>
<keyword evidence="1" id="KW-0472">Membrane</keyword>
<sequence>MDLLKRVVFLIVGIIDFQFLNRSGFFIIYKTKSAMLYSKLATITMVDLIQIILILKDFVSVVMYILYQEYWRS</sequence>
<evidence type="ECO:0000313" key="3">
    <source>
        <dbReference type="WBParaSite" id="ACRNAN_Path_1542.g6013.t1"/>
    </source>
</evidence>
<keyword evidence="2" id="KW-1185">Reference proteome</keyword>
<protein>
    <submittedName>
        <fullName evidence="3">Uncharacterized protein</fullName>
    </submittedName>
</protein>
<dbReference type="WBParaSite" id="ACRNAN_Path_1542.g6013.t1">
    <property type="protein sequence ID" value="ACRNAN_Path_1542.g6013.t1"/>
    <property type="gene ID" value="ACRNAN_Path_1542.g6013"/>
</dbReference>
<name>A0A914C2Q9_9BILA</name>
<feature type="transmembrane region" description="Helical" evidence="1">
    <location>
        <begin position="7"/>
        <end position="28"/>
    </location>
</feature>
<evidence type="ECO:0000313" key="2">
    <source>
        <dbReference type="Proteomes" id="UP000887540"/>
    </source>
</evidence>
<keyword evidence="1" id="KW-0812">Transmembrane</keyword>
<proteinExistence type="predicted"/>
<dbReference type="AlphaFoldDB" id="A0A914C2Q9"/>
<reference evidence="3" key="1">
    <citation type="submission" date="2022-11" db="UniProtKB">
        <authorList>
            <consortium name="WormBaseParasite"/>
        </authorList>
    </citation>
    <scope>IDENTIFICATION</scope>
</reference>
<feature type="transmembrane region" description="Helical" evidence="1">
    <location>
        <begin position="48"/>
        <end position="67"/>
    </location>
</feature>
<organism evidence="2 3">
    <name type="scientific">Acrobeloides nanus</name>
    <dbReference type="NCBI Taxonomy" id="290746"/>
    <lineage>
        <taxon>Eukaryota</taxon>
        <taxon>Metazoa</taxon>
        <taxon>Ecdysozoa</taxon>
        <taxon>Nematoda</taxon>
        <taxon>Chromadorea</taxon>
        <taxon>Rhabditida</taxon>
        <taxon>Tylenchina</taxon>
        <taxon>Cephalobomorpha</taxon>
        <taxon>Cephaloboidea</taxon>
        <taxon>Cephalobidae</taxon>
        <taxon>Acrobeloides</taxon>
    </lineage>
</organism>
<dbReference type="Proteomes" id="UP000887540">
    <property type="component" value="Unplaced"/>
</dbReference>
<evidence type="ECO:0000256" key="1">
    <source>
        <dbReference type="SAM" id="Phobius"/>
    </source>
</evidence>